<evidence type="ECO:0000256" key="10">
    <source>
        <dbReference type="PIRSR" id="PIRSR600760-2"/>
    </source>
</evidence>
<comment type="cofactor">
    <cofactor evidence="1 10">
        <name>Mg(2+)</name>
        <dbReference type="ChEBI" id="CHEBI:18420"/>
    </cofactor>
</comment>
<dbReference type="Proteomes" id="UP000054477">
    <property type="component" value="Unassembled WGS sequence"/>
</dbReference>
<dbReference type="NCBIfam" id="TIGR01330">
    <property type="entry name" value="bisphos_HAL2"/>
    <property type="match status" value="1"/>
</dbReference>
<dbReference type="OrthoDB" id="411145at2759"/>
<evidence type="ECO:0000313" key="12">
    <source>
        <dbReference type="Proteomes" id="UP000054477"/>
    </source>
</evidence>
<sequence>MSSFSALHSLAVAAVRRAYQLTSSVFNRLVKNETLTKGDKPPVTVGDYPAEAVISSILHHAFPGDPIVGEEDEEAKLLSDRIIGLANEALTAELGLRDSTTWGIGPGQVKSAEGLLDAIDRGSHPGGRDGRMRTIDPIDEVKGFLRGEQHAVCLSLIIDAKVQLGVIGCPNLPVDPAAPETRIGCVFTAVRGHGAQQLTLNGSNPTPLINPQTTPETLNFLESVEAAHSSHSFNDCVLSILNITRPPTRMDSQAKYCCLARGKGGTYLRMPTGVAYREKIWDHAPGQVLVEEAGGVVTDSRGEPLDFGLGRTLGEYFGVIAMGKGAYSLVLAAVREALNETKAKV</sequence>
<evidence type="ECO:0000256" key="5">
    <source>
        <dbReference type="ARBA" id="ARBA00022801"/>
    </source>
</evidence>
<feature type="binding site" evidence="10">
    <location>
        <position position="70"/>
    </location>
    <ligand>
        <name>Mg(2+)</name>
        <dbReference type="ChEBI" id="CHEBI:18420"/>
        <label>1</label>
        <note>catalytic</note>
    </ligand>
</feature>
<evidence type="ECO:0000313" key="11">
    <source>
        <dbReference type="EMBL" id="KIK07369.1"/>
    </source>
</evidence>
<keyword evidence="4 10" id="KW-0479">Metal-binding</keyword>
<dbReference type="GO" id="GO:0000103">
    <property type="term" value="P:sulfate assimilation"/>
    <property type="evidence" value="ECO:0007669"/>
    <property type="project" value="TreeGrafter"/>
</dbReference>
<gene>
    <name evidence="11" type="ORF">K443DRAFT_129059</name>
</gene>
<dbReference type="GO" id="GO:0008441">
    <property type="term" value="F:3'(2'),5'-bisphosphate nucleotidase activity"/>
    <property type="evidence" value="ECO:0007669"/>
    <property type="project" value="UniProtKB-EC"/>
</dbReference>
<accession>A0A0C9Y0A4</accession>
<dbReference type="Gene3D" id="3.40.190.80">
    <property type="match status" value="1"/>
</dbReference>
<comment type="similarity">
    <text evidence="2">Belongs to the inositol monophosphatase superfamily.</text>
</comment>
<dbReference type="EMBL" id="KN838547">
    <property type="protein sequence ID" value="KIK07369.1"/>
    <property type="molecule type" value="Genomic_DNA"/>
</dbReference>
<dbReference type="HOGENOM" id="CLU_033446_2_1_1"/>
<dbReference type="InterPro" id="IPR000760">
    <property type="entry name" value="Inositol_monophosphatase-like"/>
</dbReference>
<feature type="binding site" evidence="10">
    <location>
        <position position="138"/>
    </location>
    <ligand>
        <name>Mg(2+)</name>
        <dbReference type="ChEBI" id="CHEBI:18420"/>
        <label>1</label>
        <note>catalytic</note>
    </ligand>
</feature>
<dbReference type="InterPro" id="IPR051090">
    <property type="entry name" value="Inositol_monoP_superfamily"/>
</dbReference>
<dbReference type="GO" id="GO:0046872">
    <property type="term" value="F:metal ion binding"/>
    <property type="evidence" value="ECO:0007669"/>
    <property type="project" value="UniProtKB-KW"/>
</dbReference>
<dbReference type="InterPro" id="IPR006239">
    <property type="entry name" value="DPNP"/>
</dbReference>
<keyword evidence="5" id="KW-0378">Hydrolase</keyword>
<evidence type="ECO:0000256" key="7">
    <source>
        <dbReference type="ARBA" id="ARBA00044466"/>
    </source>
</evidence>
<dbReference type="Pfam" id="PF00459">
    <property type="entry name" value="Inositol_P"/>
    <property type="match status" value="1"/>
</dbReference>
<dbReference type="PANTHER" id="PTHR43200:SF6">
    <property type="entry name" value="3'(2'),5'-BISPHOSPHATE NUCLEOTIDASE"/>
    <property type="match status" value="1"/>
</dbReference>
<dbReference type="Gene3D" id="3.30.540.10">
    <property type="entry name" value="Fructose-1,6-Bisphosphatase, subunit A, domain 1"/>
    <property type="match status" value="1"/>
</dbReference>
<comment type="catalytic activity">
    <reaction evidence="8">
        <text>adenosine 3',5'-bisphosphate + H2O = AMP + phosphate</text>
        <dbReference type="Rhea" id="RHEA:10040"/>
        <dbReference type="ChEBI" id="CHEBI:15377"/>
        <dbReference type="ChEBI" id="CHEBI:43474"/>
        <dbReference type="ChEBI" id="CHEBI:58343"/>
        <dbReference type="ChEBI" id="CHEBI:456215"/>
        <dbReference type="EC" id="3.1.3.7"/>
    </reaction>
    <physiologicalReaction direction="left-to-right" evidence="8">
        <dbReference type="Rhea" id="RHEA:10041"/>
    </physiologicalReaction>
</comment>
<evidence type="ECO:0000256" key="6">
    <source>
        <dbReference type="ARBA" id="ARBA00022842"/>
    </source>
</evidence>
<dbReference type="CDD" id="cd01517">
    <property type="entry name" value="PAP_phosphatase"/>
    <property type="match status" value="1"/>
</dbReference>
<organism evidence="11 12">
    <name type="scientific">Laccaria amethystina LaAM-08-1</name>
    <dbReference type="NCBI Taxonomy" id="1095629"/>
    <lineage>
        <taxon>Eukaryota</taxon>
        <taxon>Fungi</taxon>
        <taxon>Dikarya</taxon>
        <taxon>Basidiomycota</taxon>
        <taxon>Agaricomycotina</taxon>
        <taxon>Agaricomycetes</taxon>
        <taxon>Agaricomycetidae</taxon>
        <taxon>Agaricales</taxon>
        <taxon>Agaricineae</taxon>
        <taxon>Hydnangiaceae</taxon>
        <taxon>Laccaria</taxon>
    </lineage>
</organism>
<evidence type="ECO:0000256" key="4">
    <source>
        <dbReference type="ARBA" id="ARBA00022723"/>
    </source>
</evidence>
<feature type="binding site" evidence="10">
    <location>
        <position position="282"/>
    </location>
    <ligand>
        <name>Mg(2+)</name>
        <dbReference type="ChEBI" id="CHEBI:18420"/>
        <label>1</label>
        <note>catalytic</note>
    </ligand>
</feature>
<evidence type="ECO:0000256" key="1">
    <source>
        <dbReference type="ARBA" id="ARBA00001946"/>
    </source>
</evidence>
<dbReference type="EC" id="3.1.3.7" evidence="3"/>
<keyword evidence="6 10" id="KW-0460">Magnesium</keyword>
<protein>
    <recommendedName>
        <fullName evidence="3">3'(2'),5'-bisphosphate nucleotidase</fullName>
        <ecNumber evidence="3">3.1.3.7</ecNumber>
    </recommendedName>
</protein>
<keyword evidence="12" id="KW-1185">Reference proteome</keyword>
<name>A0A0C9Y0A4_9AGAR</name>
<comment type="catalytic activity">
    <reaction evidence="9">
        <text>3'-phosphoadenylyl sulfate + H2O = adenosine 5'-phosphosulfate + phosphate</text>
        <dbReference type="Rhea" id="RHEA:77639"/>
        <dbReference type="ChEBI" id="CHEBI:15377"/>
        <dbReference type="ChEBI" id="CHEBI:43474"/>
        <dbReference type="ChEBI" id="CHEBI:58243"/>
        <dbReference type="ChEBI" id="CHEBI:58339"/>
        <dbReference type="EC" id="3.1.3.7"/>
    </reaction>
    <physiologicalReaction direction="left-to-right" evidence="9">
        <dbReference type="Rhea" id="RHEA:77640"/>
    </physiologicalReaction>
</comment>
<proteinExistence type="inferred from homology"/>
<dbReference type="PANTHER" id="PTHR43200">
    <property type="entry name" value="PHOSPHATASE"/>
    <property type="match status" value="1"/>
</dbReference>
<dbReference type="PRINTS" id="PR00377">
    <property type="entry name" value="IMPHPHTASES"/>
</dbReference>
<comment type="catalytic activity">
    <reaction evidence="7">
        <text>adenosine 2',5'-bisphosphate + H2O = AMP + phosphate</text>
        <dbReference type="Rhea" id="RHEA:77643"/>
        <dbReference type="ChEBI" id="CHEBI:15377"/>
        <dbReference type="ChEBI" id="CHEBI:43474"/>
        <dbReference type="ChEBI" id="CHEBI:194156"/>
        <dbReference type="ChEBI" id="CHEBI:456215"/>
        <dbReference type="EC" id="3.1.3.7"/>
    </reaction>
    <physiologicalReaction direction="left-to-right" evidence="7">
        <dbReference type="Rhea" id="RHEA:77644"/>
    </physiologicalReaction>
</comment>
<feature type="binding site" evidence="10">
    <location>
        <position position="136"/>
    </location>
    <ligand>
        <name>Mg(2+)</name>
        <dbReference type="ChEBI" id="CHEBI:18420"/>
        <label>1</label>
        <note>catalytic</note>
    </ligand>
</feature>
<evidence type="ECO:0000256" key="8">
    <source>
        <dbReference type="ARBA" id="ARBA00044479"/>
    </source>
</evidence>
<dbReference type="STRING" id="1095629.A0A0C9Y0A4"/>
<dbReference type="SUPFAM" id="SSF56655">
    <property type="entry name" value="Carbohydrate phosphatase"/>
    <property type="match status" value="1"/>
</dbReference>
<evidence type="ECO:0000256" key="9">
    <source>
        <dbReference type="ARBA" id="ARBA00044484"/>
    </source>
</evidence>
<dbReference type="AlphaFoldDB" id="A0A0C9Y0A4"/>
<reference evidence="12" key="2">
    <citation type="submission" date="2015-01" db="EMBL/GenBank/DDBJ databases">
        <title>Evolutionary Origins and Diversification of the Mycorrhizal Mutualists.</title>
        <authorList>
            <consortium name="DOE Joint Genome Institute"/>
            <consortium name="Mycorrhizal Genomics Consortium"/>
            <person name="Kohler A."/>
            <person name="Kuo A."/>
            <person name="Nagy L.G."/>
            <person name="Floudas D."/>
            <person name="Copeland A."/>
            <person name="Barry K.W."/>
            <person name="Cichocki N."/>
            <person name="Veneault-Fourrey C."/>
            <person name="LaButti K."/>
            <person name="Lindquist E.A."/>
            <person name="Lipzen A."/>
            <person name="Lundell T."/>
            <person name="Morin E."/>
            <person name="Murat C."/>
            <person name="Riley R."/>
            <person name="Ohm R."/>
            <person name="Sun H."/>
            <person name="Tunlid A."/>
            <person name="Henrissat B."/>
            <person name="Grigoriev I.V."/>
            <person name="Hibbett D.S."/>
            <person name="Martin F."/>
        </authorList>
    </citation>
    <scope>NUCLEOTIDE SEQUENCE [LARGE SCALE GENOMIC DNA]</scope>
    <source>
        <strain evidence="12">LaAM-08-1</strain>
    </source>
</reference>
<evidence type="ECO:0000256" key="3">
    <source>
        <dbReference type="ARBA" id="ARBA00012633"/>
    </source>
</evidence>
<reference evidence="11 12" key="1">
    <citation type="submission" date="2014-04" db="EMBL/GenBank/DDBJ databases">
        <authorList>
            <consortium name="DOE Joint Genome Institute"/>
            <person name="Kuo A."/>
            <person name="Kohler A."/>
            <person name="Nagy L.G."/>
            <person name="Floudas D."/>
            <person name="Copeland A."/>
            <person name="Barry K.W."/>
            <person name="Cichocki N."/>
            <person name="Veneault-Fourrey C."/>
            <person name="LaButti K."/>
            <person name="Lindquist E.A."/>
            <person name="Lipzen A."/>
            <person name="Lundell T."/>
            <person name="Morin E."/>
            <person name="Murat C."/>
            <person name="Sun H."/>
            <person name="Tunlid A."/>
            <person name="Henrissat B."/>
            <person name="Grigoriev I.V."/>
            <person name="Hibbett D.S."/>
            <person name="Martin F."/>
            <person name="Nordberg H.P."/>
            <person name="Cantor M.N."/>
            <person name="Hua S.X."/>
        </authorList>
    </citation>
    <scope>NUCLEOTIDE SEQUENCE [LARGE SCALE GENOMIC DNA]</scope>
    <source>
        <strain evidence="11 12">LaAM-08-1</strain>
    </source>
</reference>
<evidence type="ECO:0000256" key="2">
    <source>
        <dbReference type="ARBA" id="ARBA00009759"/>
    </source>
</evidence>
<feature type="binding site" evidence="10">
    <location>
        <position position="139"/>
    </location>
    <ligand>
        <name>Mg(2+)</name>
        <dbReference type="ChEBI" id="CHEBI:18420"/>
        <label>1</label>
        <note>catalytic</note>
    </ligand>
</feature>